<dbReference type="KEGG" id="mpro:BJP34_14140"/>
<reference evidence="2" key="1">
    <citation type="submission" date="2016-10" db="EMBL/GenBank/DDBJ databases">
        <title>Comparative genomics uncovers the prolific and rare metabolic potential of the cyanobacterial genus Moorea.</title>
        <authorList>
            <person name="Leao T."/>
            <person name="Castelao G."/>
            <person name="Korobeynikov A."/>
            <person name="Monroe E.A."/>
            <person name="Podell S."/>
            <person name="Glukhov E."/>
            <person name="Allen E."/>
            <person name="Gerwick W.H."/>
            <person name="Gerwick L."/>
        </authorList>
    </citation>
    <scope>NUCLEOTIDE SEQUENCE [LARGE SCALE GENOMIC DNA]</scope>
    <source>
        <strain evidence="2">PAL-8-15-08-1</strain>
    </source>
</reference>
<name>A0A1D8TSN6_9CYAN</name>
<sequence>MTLGLDYSPVCNSQDLEQIGMIISQCFGVSVSDCEAYIERLGSENFRVIRQAGNAIDQRSRYAIANLAIYPMAQWYGVDTPRPGRTGILDSTR</sequence>
<evidence type="ECO:0000313" key="1">
    <source>
        <dbReference type="EMBL" id="AOX00446.1"/>
    </source>
</evidence>
<accession>A0A1D8TSN6</accession>
<dbReference type="Gene3D" id="3.40.630.30">
    <property type="match status" value="1"/>
</dbReference>
<dbReference type="AlphaFoldDB" id="A0A1D8TSN6"/>
<proteinExistence type="predicted"/>
<dbReference type="EMBL" id="CP017599">
    <property type="protein sequence ID" value="AOX00446.1"/>
    <property type="molecule type" value="Genomic_DNA"/>
</dbReference>
<dbReference type="RefSeq" id="WP_070392907.1">
    <property type="nucleotide sequence ID" value="NZ_CP017599.1"/>
</dbReference>
<dbReference type="Proteomes" id="UP000177870">
    <property type="component" value="Chromosome"/>
</dbReference>
<protein>
    <submittedName>
        <fullName evidence="1">Uncharacterized protein</fullName>
    </submittedName>
</protein>
<organism evidence="1 2">
    <name type="scientific">Moorena producens PAL-8-15-08-1</name>
    <dbReference type="NCBI Taxonomy" id="1458985"/>
    <lineage>
        <taxon>Bacteria</taxon>
        <taxon>Bacillati</taxon>
        <taxon>Cyanobacteriota</taxon>
        <taxon>Cyanophyceae</taxon>
        <taxon>Coleofasciculales</taxon>
        <taxon>Coleofasciculaceae</taxon>
        <taxon>Moorena</taxon>
    </lineage>
</organism>
<evidence type="ECO:0000313" key="2">
    <source>
        <dbReference type="Proteomes" id="UP000177870"/>
    </source>
</evidence>
<gene>
    <name evidence="1" type="ORF">BJP34_14140</name>
</gene>